<reference evidence="5 6" key="1">
    <citation type="submission" date="2020-10" db="EMBL/GenBank/DDBJ databases">
        <title>Connecting structure to function with the recovery of over 1000 high-quality activated sludge metagenome-assembled genomes encoding full-length rRNA genes using long-read sequencing.</title>
        <authorList>
            <person name="Singleton C.M."/>
            <person name="Petriglieri F."/>
            <person name="Kristensen J.M."/>
            <person name="Kirkegaard R.H."/>
            <person name="Michaelsen T.Y."/>
            <person name="Andersen M.H."/>
            <person name="Karst S.M."/>
            <person name="Dueholm M.S."/>
            <person name="Nielsen P.H."/>
            <person name="Albertsen M."/>
        </authorList>
    </citation>
    <scope>NUCLEOTIDE SEQUENCE [LARGE SCALE GENOMIC DNA]</scope>
    <source>
        <strain evidence="2">AalE_18-Q3-R2-46_BAT3C.188</strain>
        <strain evidence="3">Ega_18-Q3-R5-49_MAXAC.001</strain>
        <strain evidence="4">Ribe_18-Q3-R11-54_MAXAC.001</strain>
    </source>
</reference>
<dbReference type="Proteomes" id="UP000718281">
    <property type="component" value="Unassembled WGS sequence"/>
</dbReference>
<sequence>MGLFDRWRRSSLPDLGRSDGPAMRVDLATVRGHFAQFVQTRRGVEAFLEPATNVSTQSVVLVATDGEWTRRAVGSRAAAYEMAAALGIPIYDVLLTGYPSRMREWSSRQRRDKRGDTRPGSRSDD</sequence>
<dbReference type="Proteomes" id="UP000726105">
    <property type="component" value="Unassembled WGS sequence"/>
</dbReference>
<proteinExistence type="predicted"/>
<dbReference type="EMBL" id="JADIXZ010000004">
    <property type="protein sequence ID" value="MBK6300441.1"/>
    <property type="molecule type" value="Genomic_DNA"/>
</dbReference>
<accession>A0A935IMV2</accession>
<evidence type="ECO:0000256" key="1">
    <source>
        <dbReference type="SAM" id="MobiDB-lite"/>
    </source>
</evidence>
<dbReference type="AlphaFoldDB" id="A0A935IMV2"/>
<dbReference type="Proteomes" id="UP000886632">
    <property type="component" value="Unassembled WGS sequence"/>
</dbReference>
<evidence type="ECO:0000313" key="3">
    <source>
        <dbReference type="EMBL" id="MBK7272794.1"/>
    </source>
</evidence>
<evidence type="ECO:0000313" key="4">
    <source>
        <dbReference type="EMBL" id="MBL0004839.1"/>
    </source>
</evidence>
<feature type="region of interest" description="Disordered" evidence="1">
    <location>
        <begin position="104"/>
        <end position="125"/>
    </location>
</feature>
<protein>
    <submittedName>
        <fullName evidence="3">Uncharacterized protein</fullName>
    </submittedName>
</protein>
<evidence type="ECO:0000313" key="5">
    <source>
        <dbReference type="Proteomes" id="UP000718281"/>
    </source>
</evidence>
<dbReference type="EMBL" id="JADKGK010000022">
    <property type="protein sequence ID" value="MBL0004839.1"/>
    <property type="molecule type" value="Genomic_DNA"/>
</dbReference>
<name>A0A935IMV2_9MICO</name>
<evidence type="ECO:0000313" key="2">
    <source>
        <dbReference type="EMBL" id="MBK6300441.1"/>
    </source>
</evidence>
<gene>
    <name evidence="2" type="ORF">IPF40_05110</name>
    <name evidence="3" type="ORF">IPI13_06345</name>
    <name evidence="4" type="ORF">IPP00_12930</name>
</gene>
<evidence type="ECO:0000313" key="6">
    <source>
        <dbReference type="Proteomes" id="UP000726105"/>
    </source>
</evidence>
<organism evidence="3 6">
    <name type="scientific">Candidatus Phosphoribacter hodrii</name>
    <dbReference type="NCBI Taxonomy" id="2953743"/>
    <lineage>
        <taxon>Bacteria</taxon>
        <taxon>Bacillati</taxon>
        <taxon>Actinomycetota</taxon>
        <taxon>Actinomycetes</taxon>
        <taxon>Micrococcales</taxon>
        <taxon>Dermatophilaceae</taxon>
        <taxon>Candidatus Phosphoribacter</taxon>
    </lineage>
</organism>
<comment type="caution">
    <text evidence="3">The sequence shown here is derived from an EMBL/GenBank/DDBJ whole genome shotgun (WGS) entry which is preliminary data.</text>
</comment>
<dbReference type="EMBL" id="JADJIB010000002">
    <property type="protein sequence ID" value="MBK7272794.1"/>
    <property type="molecule type" value="Genomic_DNA"/>
</dbReference>